<comment type="subcellular location">
    <subcellularLocation>
        <location evidence="3">Membrane</location>
    </subcellularLocation>
</comment>
<keyword evidence="6" id="KW-0479">Metal-binding</keyword>
<evidence type="ECO:0000256" key="2">
    <source>
        <dbReference type="ARBA" id="ARBA00004050"/>
    </source>
</evidence>
<evidence type="ECO:0000256" key="3">
    <source>
        <dbReference type="ARBA" id="ARBA00004370"/>
    </source>
</evidence>
<evidence type="ECO:0000256" key="5">
    <source>
        <dbReference type="ARBA" id="ARBA00022692"/>
    </source>
</evidence>
<feature type="transmembrane region" description="Helical" evidence="10">
    <location>
        <begin position="104"/>
        <end position="126"/>
    </location>
</feature>
<name>A0ABU1DBG5_9HYPH</name>
<dbReference type="Gene3D" id="1.20.1300.10">
    <property type="entry name" value="Fumarate reductase/succinate dehydrogenase, transmembrane subunit"/>
    <property type="match status" value="1"/>
</dbReference>
<keyword evidence="4" id="KW-0349">Heme</keyword>
<sequence length="128" mass="13506">MRDRRAEARDRQAGLEAAVVSAGLYLAQRVTAAVLGLAVLVHLATVMIAVKGGLTAGEILGRTAGNVGFLLFYAIFVVAAAVHAPIGLRSVLREWTLWRGRSLDLAMLAFSAVILTLGLRAAYAVFSA</sequence>
<dbReference type="EMBL" id="JADBEO010000003">
    <property type="protein sequence ID" value="MDR4305406.1"/>
    <property type="molecule type" value="Genomic_DNA"/>
</dbReference>
<dbReference type="Pfam" id="PF01127">
    <property type="entry name" value="Sdh_cyt"/>
    <property type="match status" value="1"/>
</dbReference>
<keyword evidence="5 10" id="KW-0812">Transmembrane</keyword>
<gene>
    <name evidence="11" type="ORF">IHQ68_02060</name>
</gene>
<keyword evidence="7 10" id="KW-1133">Transmembrane helix</keyword>
<feature type="transmembrane region" description="Helical" evidence="10">
    <location>
        <begin position="70"/>
        <end position="92"/>
    </location>
</feature>
<comment type="caution">
    <text evidence="11">The sequence shown here is derived from an EMBL/GenBank/DDBJ whole genome shotgun (WGS) entry which is preliminary data.</text>
</comment>
<evidence type="ECO:0000256" key="4">
    <source>
        <dbReference type="ARBA" id="ARBA00022617"/>
    </source>
</evidence>
<keyword evidence="8" id="KW-0408">Iron</keyword>
<keyword evidence="12" id="KW-1185">Reference proteome</keyword>
<evidence type="ECO:0000256" key="10">
    <source>
        <dbReference type="SAM" id="Phobius"/>
    </source>
</evidence>
<organism evidence="11 12">
    <name type="scientific">Chelatococcus sambhunathii</name>
    <dbReference type="NCBI Taxonomy" id="363953"/>
    <lineage>
        <taxon>Bacteria</taxon>
        <taxon>Pseudomonadati</taxon>
        <taxon>Pseudomonadota</taxon>
        <taxon>Alphaproteobacteria</taxon>
        <taxon>Hyphomicrobiales</taxon>
        <taxon>Chelatococcaceae</taxon>
        <taxon>Chelatococcus</taxon>
    </lineage>
</organism>
<accession>A0ABU1DBG5</accession>
<feature type="transmembrane region" description="Helical" evidence="10">
    <location>
        <begin position="30"/>
        <end position="50"/>
    </location>
</feature>
<evidence type="ECO:0000256" key="9">
    <source>
        <dbReference type="ARBA" id="ARBA00023136"/>
    </source>
</evidence>
<evidence type="ECO:0000256" key="6">
    <source>
        <dbReference type="ARBA" id="ARBA00022723"/>
    </source>
</evidence>
<reference evidence="11" key="1">
    <citation type="submission" date="2020-10" db="EMBL/GenBank/DDBJ databases">
        <authorList>
            <person name="Abbas A."/>
            <person name="Razzaq R."/>
            <person name="Waqas M."/>
            <person name="Abbas N."/>
            <person name="Nielsen T.K."/>
            <person name="Hansen L.H."/>
            <person name="Hussain S."/>
            <person name="Shahid M."/>
        </authorList>
    </citation>
    <scope>NUCLEOTIDE SEQUENCE</scope>
    <source>
        <strain evidence="11">S14</strain>
    </source>
</reference>
<dbReference type="InterPro" id="IPR000701">
    <property type="entry name" value="SuccDH_FuR_B_TM-su"/>
</dbReference>
<evidence type="ECO:0000313" key="12">
    <source>
        <dbReference type="Proteomes" id="UP001181622"/>
    </source>
</evidence>
<keyword evidence="9 10" id="KW-0472">Membrane</keyword>
<evidence type="ECO:0000256" key="1">
    <source>
        <dbReference type="ARBA" id="ARBA00001971"/>
    </source>
</evidence>
<dbReference type="InterPro" id="IPR034804">
    <property type="entry name" value="SQR/QFR_C/D"/>
</dbReference>
<dbReference type="Proteomes" id="UP001181622">
    <property type="component" value="Unassembled WGS sequence"/>
</dbReference>
<dbReference type="SUPFAM" id="SSF81343">
    <property type="entry name" value="Fumarate reductase respiratory complex transmembrane subunits"/>
    <property type="match status" value="1"/>
</dbReference>
<comment type="cofactor">
    <cofactor evidence="1">
        <name>heme</name>
        <dbReference type="ChEBI" id="CHEBI:30413"/>
    </cofactor>
</comment>
<proteinExistence type="predicted"/>
<comment type="function">
    <text evidence="2">Membrane-anchoring subunit of succinate dehydrogenase (SDH).</text>
</comment>
<protein>
    <submittedName>
        <fullName evidence="11">Succinate dehydrogenase</fullName>
    </submittedName>
</protein>
<evidence type="ECO:0000313" key="11">
    <source>
        <dbReference type="EMBL" id="MDR4305406.1"/>
    </source>
</evidence>
<evidence type="ECO:0000256" key="8">
    <source>
        <dbReference type="ARBA" id="ARBA00023004"/>
    </source>
</evidence>
<evidence type="ECO:0000256" key="7">
    <source>
        <dbReference type="ARBA" id="ARBA00022989"/>
    </source>
</evidence>